<sequence>MKQNLVFDKEQLCLSVQDYKRVFFISTVMILAPTVIFLGCQMVWGGDIFSIIMLKPLAWVLVCTLLFLPIVLVLRIIVTRKLKKMIQQLEEEIQQQEERILSATAVEG</sequence>
<keyword evidence="2" id="KW-0812">Transmembrane</keyword>
<dbReference type="EMBL" id="CP083444">
    <property type="protein sequence ID" value="USP02269.1"/>
    <property type="molecule type" value="Genomic_DNA"/>
</dbReference>
<keyword evidence="2" id="KW-1133">Transmembrane helix</keyword>
<evidence type="ECO:0000256" key="2">
    <source>
        <dbReference type="SAM" id="Phobius"/>
    </source>
</evidence>
<feature type="transmembrane region" description="Helical" evidence="2">
    <location>
        <begin position="56"/>
        <end position="78"/>
    </location>
</feature>
<evidence type="ECO:0000256" key="1">
    <source>
        <dbReference type="SAM" id="Coils"/>
    </source>
</evidence>
<dbReference type="RefSeq" id="WP_078692004.1">
    <property type="nucleotide sequence ID" value="NZ_CP083444.1"/>
</dbReference>
<dbReference type="Proteomes" id="UP001056980">
    <property type="component" value="Chromosome"/>
</dbReference>
<feature type="coiled-coil region" evidence="1">
    <location>
        <begin position="79"/>
        <end position="106"/>
    </location>
</feature>
<evidence type="ECO:0000313" key="3">
    <source>
        <dbReference type="EMBL" id="USP02269.1"/>
    </source>
</evidence>
<accession>A0A9Q8YWK6</accession>
<protein>
    <submittedName>
        <fullName evidence="3">Uncharacterized protein</fullName>
    </submittedName>
</protein>
<keyword evidence="1" id="KW-0175">Coiled coil</keyword>
<proteinExistence type="predicted"/>
<organism evidence="3 4">
    <name type="scientific">Bartonella taylorii</name>
    <dbReference type="NCBI Taxonomy" id="33046"/>
    <lineage>
        <taxon>Bacteria</taxon>
        <taxon>Pseudomonadati</taxon>
        <taxon>Pseudomonadota</taxon>
        <taxon>Alphaproteobacteria</taxon>
        <taxon>Hyphomicrobiales</taxon>
        <taxon>Bartonellaceae</taxon>
        <taxon>Bartonella</taxon>
    </lineage>
</organism>
<dbReference type="AlphaFoldDB" id="A0A9Q8YWK6"/>
<feature type="transmembrane region" description="Helical" evidence="2">
    <location>
        <begin position="21"/>
        <end position="44"/>
    </location>
</feature>
<dbReference type="KEGG" id="btay:LAJ60_05155"/>
<gene>
    <name evidence="3" type="ORF">LAJ60_05155</name>
</gene>
<name>A0A9Q8YWK6_BARTA</name>
<keyword evidence="2" id="KW-0472">Membrane</keyword>
<reference evidence="3" key="1">
    <citation type="journal article" date="2022" name="Proc. Natl. Acad. Sci. U.S.A.">
        <title>Identification of the Bartonella autotransporter CFA as a protective antigen and hypervariable target of neutralizing antibodies in mice.</title>
        <authorList>
            <person name="Siewert L.K."/>
            <person name="Korotaev A."/>
            <person name="Sedzicki J."/>
            <person name="Fromm K."/>
            <person name="Pinschewer D.D."/>
            <person name="Dehio C."/>
        </authorList>
    </citation>
    <scope>NUCLEOTIDE SEQUENCE</scope>
    <source>
        <strain evidence="3">IBS296</strain>
    </source>
</reference>
<evidence type="ECO:0000313" key="4">
    <source>
        <dbReference type="Proteomes" id="UP001056980"/>
    </source>
</evidence>